<accession>A0A8S3Y6L0</accession>
<dbReference type="Proteomes" id="UP000691718">
    <property type="component" value="Unassembled WGS sequence"/>
</dbReference>
<reference evidence="1" key="1">
    <citation type="submission" date="2021-04" db="EMBL/GenBank/DDBJ databases">
        <authorList>
            <person name="Tunstrom K."/>
        </authorList>
    </citation>
    <scope>NUCLEOTIDE SEQUENCE</scope>
</reference>
<comment type="caution">
    <text evidence="1">The sequence shown here is derived from an EMBL/GenBank/DDBJ whole genome shotgun (WGS) entry which is preliminary data.</text>
</comment>
<gene>
    <name evidence="1" type="ORF">PAPOLLO_LOCUS24216</name>
</gene>
<dbReference type="EMBL" id="CAJQZP010001459">
    <property type="protein sequence ID" value="CAG5048405.1"/>
    <property type="molecule type" value="Genomic_DNA"/>
</dbReference>
<keyword evidence="2" id="KW-1185">Reference proteome</keyword>
<dbReference type="OrthoDB" id="206950at2759"/>
<proteinExistence type="predicted"/>
<name>A0A8S3Y6L0_PARAO</name>
<organism evidence="1 2">
    <name type="scientific">Parnassius apollo</name>
    <name type="common">Apollo butterfly</name>
    <name type="synonym">Papilio apollo</name>
    <dbReference type="NCBI Taxonomy" id="110799"/>
    <lineage>
        <taxon>Eukaryota</taxon>
        <taxon>Metazoa</taxon>
        <taxon>Ecdysozoa</taxon>
        <taxon>Arthropoda</taxon>
        <taxon>Hexapoda</taxon>
        <taxon>Insecta</taxon>
        <taxon>Pterygota</taxon>
        <taxon>Neoptera</taxon>
        <taxon>Endopterygota</taxon>
        <taxon>Lepidoptera</taxon>
        <taxon>Glossata</taxon>
        <taxon>Ditrysia</taxon>
        <taxon>Papilionoidea</taxon>
        <taxon>Papilionidae</taxon>
        <taxon>Parnassiinae</taxon>
        <taxon>Parnassini</taxon>
        <taxon>Parnassius</taxon>
        <taxon>Parnassius</taxon>
    </lineage>
</organism>
<evidence type="ECO:0000313" key="1">
    <source>
        <dbReference type="EMBL" id="CAG5048405.1"/>
    </source>
</evidence>
<dbReference type="AlphaFoldDB" id="A0A8S3Y6L0"/>
<evidence type="ECO:0000313" key="2">
    <source>
        <dbReference type="Proteomes" id="UP000691718"/>
    </source>
</evidence>
<sequence length="109" mass="11719">MTNTRAQAKKKPKKEGVWAEGTHIEAGEHVKPKNTPDSINDNPTIPDLDNLQDILEKKIFIPPKKDAETVNTLAGVGGGISGSTKGIEGVLEVRMSYVPQVKSGTDDII</sequence>
<protein>
    <submittedName>
        <fullName evidence="1">(apollo) hypothetical protein</fullName>
    </submittedName>
</protein>